<comment type="catalytic activity">
    <reaction evidence="3">
        <text>ATP + H2O = ADP + phosphate + H(+)</text>
        <dbReference type="Rhea" id="RHEA:13065"/>
        <dbReference type="ChEBI" id="CHEBI:15377"/>
        <dbReference type="ChEBI" id="CHEBI:15378"/>
        <dbReference type="ChEBI" id="CHEBI:30616"/>
        <dbReference type="ChEBI" id="CHEBI:43474"/>
        <dbReference type="ChEBI" id="CHEBI:456216"/>
        <dbReference type="EC" id="5.6.2.3"/>
    </reaction>
</comment>
<dbReference type="InterPro" id="IPR041451">
    <property type="entry name" value="RecD2_SH13"/>
</dbReference>
<keyword evidence="3 5" id="KW-0347">Helicase</keyword>
<dbReference type="eggNOG" id="COG0507">
    <property type="taxonomic scope" value="Bacteria"/>
</dbReference>
<dbReference type="Pfam" id="PF13245">
    <property type="entry name" value="AAA_19"/>
    <property type="match status" value="1"/>
</dbReference>
<comment type="similarity">
    <text evidence="3">Belongs to the RecD family. RecD2 subfamily.</text>
</comment>
<dbReference type="Pfam" id="PF14490">
    <property type="entry name" value="HHH_RecD2"/>
    <property type="match status" value="1"/>
</dbReference>
<dbReference type="Pfam" id="PF23139">
    <property type="entry name" value="OB_YrrC"/>
    <property type="match status" value="1"/>
</dbReference>
<proteinExistence type="inferred from homology"/>
<organism evidence="5 6">
    <name type="scientific">Bulleidia extructa W1219</name>
    <dbReference type="NCBI Taxonomy" id="679192"/>
    <lineage>
        <taxon>Bacteria</taxon>
        <taxon>Bacillati</taxon>
        <taxon>Bacillota</taxon>
        <taxon>Erysipelotrichia</taxon>
        <taxon>Erysipelotrichales</taxon>
        <taxon>Erysipelotrichaceae</taxon>
        <taxon>Bulleidia</taxon>
    </lineage>
</organism>
<dbReference type="InterPro" id="IPR003593">
    <property type="entry name" value="AAA+_ATPase"/>
</dbReference>
<dbReference type="Proteomes" id="UP000005017">
    <property type="component" value="Unassembled WGS sequence"/>
</dbReference>
<keyword evidence="2 3" id="KW-0067">ATP-binding</keyword>
<dbReference type="PANTHER" id="PTHR43788:SF6">
    <property type="entry name" value="DNA HELICASE B"/>
    <property type="match status" value="1"/>
</dbReference>
<feature type="binding site" evidence="3">
    <location>
        <begin position="347"/>
        <end position="351"/>
    </location>
    <ligand>
        <name>ATP</name>
        <dbReference type="ChEBI" id="CHEBI:30616"/>
    </ligand>
</feature>
<dbReference type="InterPro" id="IPR006345">
    <property type="entry name" value="RecD2"/>
</dbReference>
<evidence type="ECO:0000259" key="4">
    <source>
        <dbReference type="SMART" id="SM00382"/>
    </source>
</evidence>
<keyword evidence="3" id="KW-0413">Isomerase</keyword>
<gene>
    <name evidence="3" type="primary">recD2</name>
    <name evidence="5" type="ORF">HMPREF9013_0359</name>
</gene>
<dbReference type="Gene3D" id="3.40.50.300">
    <property type="entry name" value="P-loop containing nucleotide triphosphate hydrolases"/>
    <property type="match status" value="2"/>
</dbReference>
<protein>
    <recommendedName>
        <fullName evidence="3">ATP-dependent RecD2 DNA helicase</fullName>
        <ecNumber evidence="3">5.6.2.3</ecNumber>
    </recommendedName>
    <alternativeName>
        <fullName evidence="3">DNA 5'-3' helicase subunit RecD2</fullName>
    </alternativeName>
</protein>
<dbReference type="SMART" id="SM00382">
    <property type="entry name" value="AAA"/>
    <property type="match status" value="1"/>
</dbReference>
<dbReference type="CDD" id="cd17933">
    <property type="entry name" value="DEXSc_RecD-like"/>
    <property type="match status" value="1"/>
</dbReference>
<evidence type="ECO:0000256" key="1">
    <source>
        <dbReference type="ARBA" id="ARBA00022741"/>
    </source>
</evidence>
<keyword evidence="3" id="KW-0378">Hydrolase</keyword>
<dbReference type="Pfam" id="PF13538">
    <property type="entry name" value="UvrD_C_2"/>
    <property type="match status" value="1"/>
</dbReference>
<dbReference type="InterPro" id="IPR027785">
    <property type="entry name" value="UvrD-like_helicase_C"/>
</dbReference>
<dbReference type="GO" id="GO:0016887">
    <property type="term" value="F:ATP hydrolysis activity"/>
    <property type="evidence" value="ECO:0007669"/>
    <property type="project" value="RHEA"/>
</dbReference>
<feature type="domain" description="AAA+ ATPase" evidence="4">
    <location>
        <begin position="336"/>
        <end position="479"/>
    </location>
</feature>
<dbReference type="RefSeq" id="WP_006627433.1">
    <property type="nucleotide sequence ID" value="NZ_ADFR01000014.1"/>
</dbReference>
<keyword evidence="1 3" id="KW-0547">Nucleotide-binding</keyword>
<evidence type="ECO:0000256" key="3">
    <source>
        <dbReference type="HAMAP-Rule" id="MF_01488"/>
    </source>
</evidence>
<dbReference type="InterPro" id="IPR027417">
    <property type="entry name" value="P-loop_NTPase"/>
</dbReference>
<dbReference type="GO" id="GO:0005524">
    <property type="term" value="F:ATP binding"/>
    <property type="evidence" value="ECO:0007669"/>
    <property type="project" value="UniProtKB-UniRule"/>
</dbReference>
<dbReference type="STRING" id="679192.HMPREF9013_0359"/>
<dbReference type="InterPro" id="IPR029493">
    <property type="entry name" value="RecD2-like_HHH"/>
</dbReference>
<dbReference type="OrthoDB" id="9803432at2"/>
<dbReference type="Pfam" id="PF18335">
    <property type="entry name" value="SH3_13"/>
    <property type="match status" value="1"/>
</dbReference>
<dbReference type="EC" id="5.6.2.3" evidence="3"/>
<comment type="caution">
    <text evidence="5">The sequence shown here is derived from an EMBL/GenBank/DDBJ whole genome shotgun (WGS) entry which is preliminary data.</text>
</comment>
<dbReference type="InterPro" id="IPR055446">
    <property type="entry name" value="RecD2_N_OB"/>
</dbReference>
<dbReference type="SUPFAM" id="SSF52540">
    <property type="entry name" value="P-loop containing nucleoside triphosphate hydrolases"/>
    <property type="match status" value="1"/>
</dbReference>
<evidence type="ECO:0000313" key="6">
    <source>
        <dbReference type="Proteomes" id="UP000005017"/>
    </source>
</evidence>
<dbReference type="Gene3D" id="2.30.30.940">
    <property type="match status" value="1"/>
</dbReference>
<dbReference type="EMBL" id="ADFR01000014">
    <property type="protein sequence ID" value="EFC05423.1"/>
    <property type="molecule type" value="Genomic_DNA"/>
</dbReference>
<dbReference type="Gene3D" id="1.10.10.2220">
    <property type="match status" value="1"/>
</dbReference>
<comment type="function">
    <text evidence="3">DNA-dependent ATPase and ATP-dependent 5'-3' DNA helicase. Has no activity on blunt DNA or DNA with 3'-overhangs, requires at least 10 bases of 5'-ssDNA for helicase activity.</text>
</comment>
<evidence type="ECO:0000313" key="5">
    <source>
        <dbReference type="EMBL" id="EFC05423.1"/>
    </source>
</evidence>
<dbReference type="NCBIfam" id="TIGR01448">
    <property type="entry name" value="recD_rel"/>
    <property type="match status" value="1"/>
</dbReference>
<evidence type="ECO:0000256" key="2">
    <source>
        <dbReference type="ARBA" id="ARBA00022840"/>
    </source>
</evidence>
<dbReference type="AlphaFoldDB" id="D2MPX0"/>
<dbReference type="CDD" id="cd18809">
    <property type="entry name" value="SF1_C_RecD"/>
    <property type="match status" value="1"/>
</dbReference>
<dbReference type="GO" id="GO:0006310">
    <property type="term" value="P:DNA recombination"/>
    <property type="evidence" value="ECO:0007669"/>
    <property type="project" value="InterPro"/>
</dbReference>
<keyword evidence="6" id="KW-1185">Reference proteome</keyword>
<accession>D2MPX0</accession>
<dbReference type="GO" id="GO:0003677">
    <property type="term" value="F:DNA binding"/>
    <property type="evidence" value="ECO:0007669"/>
    <property type="project" value="UniProtKB-UniRule"/>
</dbReference>
<sequence length="727" mass="83803">MDDLVVLTGKFKYVLFRNEENFYTVAKFHDDTENNLLTITGYFSSIEEEIVYELKGMYLDHPKYGLQFSCIESKKIPPQDKESYITYFSSGTFPSIGKKTAKRIVETLGLDGLAKIKEDPNCLDLVPSLTLKQKNSILENLEKEEDGLEKLIPLLSIAGIGQTNLLSIHRFYGKDAFEKVLENPYRLVEDIQGIGFKMADKIGQYLGIDKKDERRIYAYILSLVDKMTMNGGNSFVGYQELLEHFIRLSHLEEAIFSSVFNQILFHGSLVQEDDRIYSLAQYEAEVGIANVLNQFPLETLEEYETKELQEEILSLQRELAIVYDETQIQAIHYFFQEDFVILTGGPGTGKTTLIRAFVQLFRRLYPTRNVVCCAPTGRAARRLSEVSDTKATTIHSLLQWNLEANVFQKNEEDPIQADLLIIDEFSMVDQWLFYHILRACGLVKKICVIGDEEQLPSVAPGAILRDLIESKRFGYRQLTHIYRQKEGSEVIRLALDIRQENLDLMNFHEDVRFEECAVNEIRPKIQKEIQKALDEGLSFEDIQVISPMYNGTAGIEALNSSLQELLNPHSDHKKEIHHGSRLFREGDKVLQLKNQPDDDVYNGDIGFIEEIRMENPKQHESLSVIVLFGDHCVEYSYQNLDKLNLAYCISIHKSQGSEYPMVIVPICSQHRSMLRKRLLYTAMTRSSKRLWIFGSKEEFERGIHLSEKNVRKTTLVQRLTQQNSFLW</sequence>
<dbReference type="HAMAP" id="MF_01488">
    <property type="entry name" value="RecD2"/>
    <property type="match status" value="1"/>
</dbReference>
<dbReference type="InterPro" id="IPR050534">
    <property type="entry name" value="Coronavir_polyprotein_1ab"/>
</dbReference>
<keyword evidence="3" id="KW-0238">DNA-binding</keyword>
<reference evidence="6" key="1">
    <citation type="submission" date="2009-12" db="EMBL/GenBank/DDBJ databases">
        <title>Sequence of Clostridiales genomosp. BVAB3 str. UPII9-5.</title>
        <authorList>
            <person name="Madupu R."/>
            <person name="Durkin A.S."/>
            <person name="Torralba M."/>
            <person name="Methe B."/>
            <person name="Sutton G.G."/>
            <person name="Strausberg R.L."/>
            <person name="Nelson K.E."/>
        </authorList>
    </citation>
    <scope>NUCLEOTIDE SEQUENCE [LARGE SCALE GENOMIC DNA]</scope>
    <source>
        <strain evidence="6">W1219</strain>
    </source>
</reference>
<dbReference type="GO" id="GO:0009338">
    <property type="term" value="C:exodeoxyribonuclease V complex"/>
    <property type="evidence" value="ECO:0007669"/>
    <property type="project" value="TreeGrafter"/>
</dbReference>
<dbReference type="GO" id="GO:0017116">
    <property type="term" value="F:single-stranded DNA helicase activity"/>
    <property type="evidence" value="ECO:0007669"/>
    <property type="project" value="TreeGrafter"/>
</dbReference>
<dbReference type="GO" id="GO:0043139">
    <property type="term" value="F:5'-3' DNA helicase activity"/>
    <property type="evidence" value="ECO:0007669"/>
    <property type="project" value="UniProtKB-UniRule"/>
</dbReference>
<dbReference type="PANTHER" id="PTHR43788">
    <property type="entry name" value="DNA2/NAM7 HELICASE FAMILY MEMBER"/>
    <property type="match status" value="1"/>
</dbReference>
<name>D2MPX0_9FIRM</name>